<gene>
    <name evidence="4" type="ORF">EDE15_2194</name>
</gene>
<dbReference type="InterPro" id="IPR012334">
    <property type="entry name" value="Pectin_lyas_fold"/>
</dbReference>
<sequence>MKLLGGFRKASPFIFAATLLPVFQASAEEPTSTWIGHGTWTDSQHWSHGLPSVFSDASIRKHSDLSIPHGTFTVARLNVGTENGDFVHASLNGGHLLIRQDSLIVGEYTGSHAEFDLNSGELESVMDIFVGGATGSSGRMNESKLRVRGGTLIGLSLTIGEGLGSDSDFEVIGSKAKGIRALEFIGLHANADLSGRPGRASLTFTLDEHGVTPITISSHFQGLRIDHDAKSSCNLHVNLAAPPPRDDVTLIASEAANEGEFSGLPEGAQISSVFGGNPYTWTLTYHGGRSGHDVVLHNVSSYSKRVLATYTPKRDQLPEPSWYGEPVFPLALNPGVPAFKGAEGYGAFTKGGTDGQILRVENLNDAGPGSLRAALETSGRRTIQFTVGGDIILRSKIIIRNPDITVDGSSAPAPGITLMRHGIEVRTHDVILRQLRIRIGDKDVRATDANIHYESGDGEYALYFTEGSSNAIADHLSLSWSTNKILSTTKFADRITVQWCVLAEALNLDQHGYASIAGGNRVTWHHNLFAHNFGRNPRFQGAVDADFRNNVIYDWGETSVYGEFDRLNFVNNYFKPGPSTIQKPLLFMRGTEFVGPESLYLAGNVMEDNVKLNVDNWRGTGFYFDRTRIGASQGFPSPAVVTTSAEQALNDVIEKAGANLPDRDSLDRCIVSEVVKGRGQIIQSPQDALASCAPH</sequence>
<dbReference type="InterPro" id="IPR011050">
    <property type="entry name" value="Pectin_lyase_fold/virulence"/>
</dbReference>
<feature type="chain" id="PRO_5019384343" evidence="3">
    <location>
        <begin position="28"/>
        <end position="695"/>
    </location>
</feature>
<evidence type="ECO:0000256" key="1">
    <source>
        <dbReference type="ARBA" id="ARBA00022723"/>
    </source>
</evidence>
<keyword evidence="3" id="KW-0732">Signal</keyword>
<evidence type="ECO:0000256" key="3">
    <source>
        <dbReference type="SAM" id="SignalP"/>
    </source>
</evidence>
<dbReference type="GO" id="GO:0016829">
    <property type="term" value="F:lyase activity"/>
    <property type="evidence" value="ECO:0007669"/>
    <property type="project" value="UniProtKB-KW"/>
</dbReference>
<organism evidence="4 5">
    <name type="scientific">Edaphobacter aggregans</name>
    <dbReference type="NCBI Taxonomy" id="570835"/>
    <lineage>
        <taxon>Bacteria</taxon>
        <taxon>Pseudomonadati</taxon>
        <taxon>Acidobacteriota</taxon>
        <taxon>Terriglobia</taxon>
        <taxon>Terriglobales</taxon>
        <taxon>Acidobacteriaceae</taxon>
        <taxon>Edaphobacter</taxon>
    </lineage>
</organism>
<name>A0A428MIV9_9BACT</name>
<proteinExistence type="predicted"/>
<keyword evidence="2" id="KW-0325">Glycoprotein</keyword>
<dbReference type="InterPro" id="IPR052063">
    <property type="entry name" value="Polysaccharide_Lyase_1"/>
</dbReference>
<evidence type="ECO:0000313" key="5">
    <source>
        <dbReference type="Proteomes" id="UP000269669"/>
    </source>
</evidence>
<dbReference type="PANTHER" id="PTHR42970:SF1">
    <property type="entry name" value="PECTATE LYASE C-RELATED"/>
    <property type="match status" value="1"/>
</dbReference>
<dbReference type="AlphaFoldDB" id="A0A428MIV9"/>
<feature type="signal peptide" evidence="3">
    <location>
        <begin position="1"/>
        <end position="27"/>
    </location>
</feature>
<reference evidence="4 5" key="1">
    <citation type="submission" date="2018-12" db="EMBL/GenBank/DDBJ databases">
        <title>Sequencing of bacterial isolates from soil warming experiment in Harvard Forest, Massachusetts, USA.</title>
        <authorList>
            <person name="Deangelis K."/>
        </authorList>
    </citation>
    <scope>NUCLEOTIDE SEQUENCE [LARGE SCALE GENOMIC DNA]</scope>
    <source>
        <strain evidence="4 5">EB153</strain>
    </source>
</reference>
<evidence type="ECO:0000256" key="2">
    <source>
        <dbReference type="ARBA" id="ARBA00023180"/>
    </source>
</evidence>
<dbReference type="EMBL" id="RSDW01000001">
    <property type="protein sequence ID" value="RSL16673.1"/>
    <property type="molecule type" value="Genomic_DNA"/>
</dbReference>
<comment type="caution">
    <text evidence="4">The sequence shown here is derived from an EMBL/GenBank/DDBJ whole genome shotgun (WGS) entry which is preliminary data.</text>
</comment>
<protein>
    <submittedName>
        <fullName evidence="4">Pectate lyase</fullName>
    </submittedName>
</protein>
<keyword evidence="5" id="KW-1185">Reference proteome</keyword>
<dbReference type="Gene3D" id="2.160.20.10">
    <property type="entry name" value="Single-stranded right-handed beta-helix, Pectin lyase-like"/>
    <property type="match status" value="1"/>
</dbReference>
<keyword evidence="1" id="KW-0479">Metal-binding</keyword>
<accession>A0A428MIV9</accession>
<dbReference type="PANTHER" id="PTHR42970">
    <property type="entry name" value="PECTATE LYASE C-RELATED"/>
    <property type="match status" value="1"/>
</dbReference>
<evidence type="ECO:0000313" key="4">
    <source>
        <dbReference type="EMBL" id="RSL16673.1"/>
    </source>
</evidence>
<dbReference type="GO" id="GO:0046872">
    <property type="term" value="F:metal ion binding"/>
    <property type="evidence" value="ECO:0007669"/>
    <property type="project" value="UniProtKB-KW"/>
</dbReference>
<keyword evidence="4" id="KW-0456">Lyase</keyword>
<dbReference type="Proteomes" id="UP000269669">
    <property type="component" value="Unassembled WGS sequence"/>
</dbReference>
<dbReference type="SUPFAM" id="SSF51126">
    <property type="entry name" value="Pectin lyase-like"/>
    <property type="match status" value="1"/>
</dbReference>